<dbReference type="Gene3D" id="2.30.36.70">
    <property type="entry name" value="Actin, Chain A, domain 2"/>
    <property type="match status" value="1"/>
</dbReference>
<comment type="subcellular location">
    <subcellularLocation>
        <location evidence="1">Cytoplasm</location>
    </subcellularLocation>
</comment>
<evidence type="ECO:0000256" key="7">
    <source>
        <dbReference type="ARBA" id="ARBA00073820"/>
    </source>
</evidence>
<evidence type="ECO:0000256" key="2">
    <source>
        <dbReference type="ARBA" id="ARBA00005665"/>
    </source>
</evidence>
<organism evidence="8 9">
    <name type="scientific">Thielaviopsis punctulata</name>
    <dbReference type="NCBI Taxonomy" id="72032"/>
    <lineage>
        <taxon>Eukaryota</taxon>
        <taxon>Fungi</taxon>
        <taxon>Dikarya</taxon>
        <taxon>Ascomycota</taxon>
        <taxon>Pezizomycotina</taxon>
        <taxon>Sordariomycetes</taxon>
        <taxon>Hypocreomycetidae</taxon>
        <taxon>Microascales</taxon>
        <taxon>Ceratocystidaceae</taxon>
        <taxon>Thielaviopsis</taxon>
    </lineage>
</organism>
<dbReference type="Proteomes" id="UP000033483">
    <property type="component" value="Unassembled WGS sequence"/>
</dbReference>
<evidence type="ECO:0000256" key="5">
    <source>
        <dbReference type="ARBA" id="ARBA00025222"/>
    </source>
</evidence>
<sequence>MAPSRRSKPSLPPPPAQTLVLDNGAYTIKAGVIPTAPPSADAPLPTPKIIPNCIARDRHKKVYVGSEMLSARDYSEMAFRRPMEKGFIVNWESQKEIWDREIMAGGAKDGLGVDPAETTLLLGEAPGALPALQTNCDQVVFEEYGFARYCRTQVPTWNAYNDIQALFQTPRPADLTPTVPAEILLVVDCGYSHTHITPLLNGRPLHTAQRRLDIAGKFLTNYLARQLSVRYYDMRNDTFIVNEIKELASYVSADFAADLTACWKGPQGARSAVYAAGSNGIARDYVLPDFHSRMKGEVRAFDAAAHATPGALRARAAAAAAAGEDIITLRNERFSVPELLFNPSDAGMNVPGLADLINQSLEELPLGLWPGLLLNIVVVGGTGLIEGFAERLQREVTLRMPDECVVRVARAADPITAAWNGGVRFARHENFEKVVVTKQEYDENGATWVARKFAAGLNVV</sequence>
<evidence type="ECO:0000256" key="1">
    <source>
        <dbReference type="ARBA" id="ARBA00004496"/>
    </source>
</evidence>
<dbReference type="AlphaFoldDB" id="A0A0F4ZEC9"/>
<dbReference type="FunFam" id="3.90.640.10:FF:000014">
    <property type="entry name" value="Putative actin-related protein 6"/>
    <property type="match status" value="1"/>
</dbReference>
<dbReference type="GO" id="GO:0005737">
    <property type="term" value="C:cytoplasm"/>
    <property type="evidence" value="ECO:0007669"/>
    <property type="project" value="UniProtKB-SubCell"/>
</dbReference>
<dbReference type="CDD" id="cd10210">
    <property type="entry name" value="ASKHA_NBD_Arp6"/>
    <property type="match status" value="1"/>
</dbReference>
<evidence type="ECO:0000256" key="6">
    <source>
        <dbReference type="ARBA" id="ARBA00063309"/>
    </source>
</evidence>
<comment type="caution">
    <text evidence="8">The sequence shown here is derived from an EMBL/GenBank/DDBJ whole genome shotgun (WGS) entry which is preliminary data.</text>
</comment>
<accession>A0A0F4ZEC9</accession>
<evidence type="ECO:0000256" key="3">
    <source>
        <dbReference type="ARBA" id="ARBA00018633"/>
    </source>
</evidence>
<comment type="similarity">
    <text evidence="2">Belongs to the actin family. ARP6 subfamily.</text>
</comment>
<evidence type="ECO:0000313" key="8">
    <source>
        <dbReference type="EMBL" id="KKA28959.1"/>
    </source>
</evidence>
<comment type="subunit">
    <text evidence="6">Component of the SWR1 chromatin remodeling complex.</text>
</comment>
<dbReference type="GO" id="GO:0005634">
    <property type="term" value="C:nucleus"/>
    <property type="evidence" value="ECO:0007669"/>
    <property type="project" value="UniProtKB-ARBA"/>
</dbReference>
<dbReference type="EMBL" id="LAEV01001072">
    <property type="protein sequence ID" value="KKA28959.1"/>
    <property type="molecule type" value="Genomic_DNA"/>
</dbReference>
<keyword evidence="4" id="KW-0963">Cytoplasm</keyword>
<dbReference type="SUPFAM" id="SSF53067">
    <property type="entry name" value="Actin-like ATPase domain"/>
    <property type="match status" value="2"/>
</dbReference>
<protein>
    <recommendedName>
        <fullName evidence="3">Actin-like protein ARP6</fullName>
    </recommendedName>
    <alternativeName>
        <fullName evidence="7">Actin-like protein arp6</fullName>
    </alternativeName>
</protein>
<dbReference type="OrthoDB" id="6220758at2759"/>
<dbReference type="Pfam" id="PF00022">
    <property type="entry name" value="Actin"/>
    <property type="match status" value="1"/>
</dbReference>
<reference evidence="8 9" key="1">
    <citation type="submission" date="2015-03" db="EMBL/GenBank/DDBJ databases">
        <authorList>
            <person name="Radwan O."/>
            <person name="Al-Naeli F.A."/>
            <person name="Rendon G.A."/>
            <person name="Fields C."/>
        </authorList>
    </citation>
    <scope>NUCLEOTIDE SEQUENCE [LARGE SCALE GENOMIC DNA]</scope>
    <source>
        <strain evidence="8">CR-DP1</strain>
    </source>
</reference>
<evidence type="ECO:0000256" key="4">
    <source>
        <dbReference type="ARBA" id="ARBA00022490"/>
    </source>
</evidence>
<dbReference type="InterPro" id="IPR043129">
    <property type="entry name" value="ATPase_NBD"/>
</dbReference>
<name>A0A0F4ZEC9_9PEZI</name>
<comment type="function">
    <text evidence="5">Component of the SWR1 complex which mediates the ATP-dependent exchange of histone H2A for the H2A variant HZT1 leading to transcriptional regulation of selected genes by chromatin remodeling. Involved in chromosome stability.</text>
</comment>
<proteinExistence type="inferred from homology"/>
<dbReference type="Gene3D" id="3.90.640.10">
    <property type="entry name" value="Actin, Chain A, domain 4"/>
    <property type="match status" value="1"/>
</dbReference>
<dbReference type="InterPro" id="IPR004000">
    <property type="entry name" value="Actin"/>
</dbReference>
<gene>
    <name evidence="8" type="ORF">TD95_000911</name>
</gene>
<dbReference type="SMART" id="SM00268">
    <property type="entry name" value="ACTIN"/>
    <property type="match status" value="1"/>
</dbReference>
<dbReference type="PANTHER" id="PTHR11937">
    <property type="entry name" value="ACTIN"/>
    <property type="match status" value="1"/>
</dbReference>
<keyword evidence="9" id="KW-1185">Reference proteome</keyword>
<evidence type="ECO:0000313" key="9">
    <source>
        <dbReference type="Proteomes" id="UP000033483"/>
    </source>
</evidence>
<dbReference type="Gene3D" id="3.30.420.40">
    <property type="match status" value="2"/>
</dbReference>